<comment type="caution">
    <text evidence="2">The sequence shown here is derived from an EMBL/GenBank/DDBJ whole genome shotgun (WGS) entry which is preliminary data.</text>
</comment>
<evidence type="ECO:0000256" key="1">
    <source>
        <dbReference type="SAM" id="MobiDB-lite"/>
    </source>
</evidence>
<organism evidence="2 3">
    <name type="scientific">Blepharisma stoltei</name>
    <dbReference type="NCBI Taxonomy" id="1481888"/>
    <lineage>
        <taxon>Eukaryota</taxon>
        <taxon>Sar</taxon>
        <taxon>Alveolata</taxon>
        <taxon>Ciliophora</taxon>
        <taxon>Postciliodesmatophora</taxon>
        <taxon>Heterotrichea</taxon>
        <taxon>Heterotrichida</taxon>
        <taxon>Blepharismidae</taxon>
        <taxon>Blepharisma</taxon>
    </lineage>
</organism>
<feature type="region of interest" description="Disordered" evidence="1">
    <location>
        <begin position="280"/>
        <end position="303"/>
    </location>
</feature>
<dbReference type="EMBL" id="CAJZBQ010000032">
    <property type="protein sequence ID" value="CAG9322525.1"/>
    <property type="molecule type" value="Genomic_DNA"/>
</dbReference>
<evidence type="ECO:0000313" key="2">
    <source>
        <dbReference type="EMBL" id="CAG9322525.1"/>
    </source>
</evidence>
<evidence type="ECO:0008006" key="4">
    <source>
        <dbReference type="Google" id="ProtNLM"/>
    </source>
</evidence>
<reference evidence="2" key="1">
    <citation type="submission" date="2021-09" db="EMBL/GenBank/DDBJ databases">
        <authorList>
            <consortium name="AG Swart"/>
            <person name="Singh M."/>
            <person name="Singh A."/>
            <person name="Seah K."/>
            <person name="Emmerich C."/>
        </authorList>
    </citation>
    <scope>NUCLEOTIDE SEQUENCE</scope>
    <source>
        <strain evidence="2">ATCC30299</strain>
    </source>
</reference>
<dbReference type="SUPFAM" id="SSF52540">
    <property type="entry name" value="P-loop containing nucleoside triphosphate hydrolases"/>
    <property type="match status" value="1"/>
</dbReference>
<feature type="compositionally biased region" description="Basic and acidic residues" evidence="1">
    <location>
        <begin position="280"/>
        <end position="294"/>
    </location>
</feature>
<dbReference type="Proteomes" id="UP001162131">
    <property type="component" value="Unassembled WGS sequence"/>
</dbReference>
<sequence>MNGFEHSDAYLEASSADDRYIIVYTLLKLGLITGKVMIYTNTAETGYRLKLFLEEFHIKSLLLNYEHPKSTRHLMVTNFVNHNDVLVVIDPDEEESQNKGCKRHKIFKCPVSVLINFDFPSSISNYRKRVSDVSDDINTNMSILSLILQEDLHQLEKLNRRLEKKEEKPVEKLGLKMEEFEKFRYRCEDILRTVTKKAVHNARMNDVKKAILATKEVKDKFNENPQDKKLLAEAKKKNKPKRYLASVPDYLLPAPLKRKRSETTALDRKKFEEKLAKRQHRAVREVEPGEKIEETPESIAWEDLPPTSNRKLWKIRHHMSLKGGPRKIHKKN</sequence>
<name>A0AAU9J976_9CILI</name>
<dbReference type="InterPro" id="IPR027417">
    <property type="entry name" value="P-loop_NTPase"/>
</dbReference>
<evidence type="ECO:0000313" key="3">
    <source>
        <dbReference type="Proteomes" id="UP001162131"/>
    </source>
</evidence>
<accession>A0AAU9J976</accession>
<keyword evidence="3" id="KW-1185">Reference proteome</keyword>
<dbReference type="AlphaFoldDB" id="A0AAU9J976"/>
<gene>
    <name evidence="2" type="ORF">BSTOLATCC_MIC31653</name>
</gene>
<protein>
    <recommendedName>
        <fullName evidence="4">ATP-dependent RNA helicase</fullName>
    </recommendedName>
</protein>
<proteinExistence type="predicted"/>
<dbReference type="Gene3D" id="3.40.50.300">
    <property type="entry name" value="P-loop containing nucleotide triphosphate hydrolases"/>
    <property type="match status" value="1"/>
</dbReference>